<dbReference type="AlphaFoldDB" id="A0A8J6AUD4"/>
<organism evidence="2 3">
    <name type="scientific">Carpediemonas membranifera</name>
    <dbReference type="NCBI Taxonomy" id="201153"/>
    <lineage>
        <taxon>Eukaryota</taxon>
        <taxon>Metamonada</taxon>
        <taxon>Carpediemonas-like organisms</taxon>
        <taxon>Carpediemonas</taxon>
    </lineage>
</organism>
<name>A0A8J6AUD4_9EUKA</name>
<comment type="caution">
    <text evidence="2">The sequence shown here is derived from an EMBL/GenBank/DDBJ whole genome shotgun (WGS) entry which is preliminary data.</text>
</comment>
<sequence length="343" mass="37171">MPSLDELKALLQDFRATASHEDREDLKTFIADTFFDLVSHDHTNELADTMEQLQAVAEDIRPHVDVSGDFPSTKSSTWPQSGEFSELNPETTVVYDDFLYPDSLVDQMMDDGTIPSHYCNHCGSHDTAPLDIISHSAPVPALAAVFRFILPAAMFPNQLVVSPADVDRMRTMTLVDVGSRLGPVLFGAAVLADFGRLVGLEISAEYNDLVSKVAAARGYGQISVQQCDVTSPAAKGALSQADVLYIHNVFDFFVDPARIIAAWSAVIDNITTGRTRPGFAVTKPSLETMLGNAGMGQADIARALAKFTQVDSTEAKAVACKEITALEDRQDVIDDITVYTIAP</sequence>
<dbReference type="EMBL" id="JAHDYR010000053">
    <property type="protein sequence ID" value="KAG9391800.1"/>
    <property type="molecule type" value="Genomic_DNA"/>
</dbReference>
<dbReference type="InterPro" id="IPR029063">
    <property type="entry name" value="SAM-dependent_MTases_sf"/>
</dbReference>
<evidence type="ECO:0000313" key="2">
    <source>
        <dbReference type="EMBL" id="KAG9391800.1"/>
    </source>
</evidence>
<feature type="region of interest" description="Disordered" evidence="1">
    <location>
        <begin position="66"/>
        <end position="85"/>
    </location>
</feature>
<dbReference type="OrthoDB" id="15794at2759"/>
<evidence type="ECO:0008006" key="4">
    <source>
        <dbReference type="Google" id="ProtNLM"/>
    </source>
</evidence>
<reference evidence="2" key="1">
    <citation type="submission" date="2021-05" db="EMBL/GenBank/DDBJ databases">
        <title>A free-living protist that lacks canonical eukaryotic 1 DNA replication and segregation systems.</title>
        <authorList>
            <person name="Salas-Leiva D.E."/>
            <person name="Tromer E.C."/>
            <person name="Curtis B.A."/>
            <person name="Jerlstrom-Hultqvist J."/>
            <person name="Kolisko M."/>
            <person name="Yi Z."/>
            <person name="Salas-Leiva J.S."/>
            <person name="Gallot-Lavallee L."/>
            <person name="Kops G.J.P.L."/>
            <person name="Archibald J.M."/>
            <person name="Simpson A.G.B."/>
            <person name="Roger A.J."/>
        </authorList>
    </citation>
    <scope>NUCLEOTIDE SEQUENCE</scope>
    <source>
        <strain evidence="2">BICM</strain>
    </source>
</reference>
<evidence type="ECO:0000313" key="3">
    <source>
        <dbReference type="Proteomes" id="UP000717585"/>
    </source>
</evidence>
<evidence type="ECO:0000256" key="1">
    <source>
        <dbReference type="SAM" id="MobiDB-lite"/>
    </source>
</evidence>
<gene>
    <name evidence="2" type="ORF">J8273_6579</name>
</gene>
<feature type="compositionally biased region" description="Polar residues" evidence="1">
    <location>
        <begin position="70"/>
        <end position="85"/>
    </location>
</feature>
<dbReference type="Proteomes" id="UP000717585">
    <property type="component" value="Unassembled WGS sequence"/>
</dbReference>
<protein>
    <recommendedName>
        <fullName evidence="4">Methyltransferase domain-containing protein</fullName>
    </recommendedName>
</protein>
<accession>A0A8J6AUD4</accession>
<proteinExistence type="predicted"/>
<dbReference type="Gene3D" id="3.40.50.150">
    <property type="entry name" value="Vaccinia Virus protein VP39"/>
    <property type="match status" value="1"/>
</dbReference>
<keyword evidence="3" id="KW-1185">Reference proteome</keyword>
<dbReference type="SUPFAM" id="SSF53335">
    <property type="entry name" value="S-adenosyl-L-methionine-dependent methyltransferases"/>
    <property type="match status" value="1"/>
</dbReference>